<dbReference type="AlphaFoldDB" id="A0AAE1KE91"/>
<evidence type="ECO:0000256" key="3">
    <source>
        <dbReference type="ARBA" id="ARBA00022677"/>
    </source>
</evidence>
<keyword evidence="4" id="KW-0378">Hydrolase</keyword>
<accession>A0AAE1KE91</accession>
<reference evidence="5" key="1">
    <citation type="submission" date="2023-10" db="EMBL/GenBank/DDBJ databases">
        <title>Chromosome-level genome of the transformable northern wattle, Acacia crassicarpa.</title>
        <authorList>
            <person name="Massaro I."/>
            <person name="Sinha N.R."/>
            <person name="Poethig S."/>
            <person name="Leichty A.R."/>
        </authorList>
    </citation>
    <scope>NUCLEOTIDE SEQUENCE</scope>
    <source>
        <strain evidence="5">Acra3RX</strain>
        <tissue evidence="5">Leaf</tissue>
    </source>
</reference>
<evidence type="ECO:0008006" key="7">
    <source>
        <dbReference type="Google" id="ProtNLM"/>
    </source>
</evidence>
<evidence type="ECO:0000313" key="5">
    <source>
        <dbReference type="EMBL" id="KAK4272689.1"/>
    </source>
</evidence>
<evidence type="ECO:0000313" key="6">
    <source>
        <dbReference type="Proteomes" id="UP001293593"/>
    </source>
</evidence>
<keyword evidence="6" id="KW-1185">Reference proteome</keyword>
<sequence>MLHSRTSSTVRFIPQLLRSSRTIAMANCTITNMVTKSPVSKTKKCANFRLCNVSSYTTELLEIRAEDPSFHVLLIPGNPGVVAFYVHFIEFLYEQLGGNASITAIGHISHTMKDWERGRLFSIEEQINHKVVFIREELQNADIPILLVGHSIGAYISLEVFKRWPEKYHTVRNILFMAKTEFKKLSEAPDWAFIRQRKTQLAFLYGVDDHWGPLEVHEELSRQVPDVPLAIERENHTHSFCCTEEGSLWVAQHVASLLKDQMTCKSTQERTLEVTGVVVNIGEG</sequence>
<name>A0AAE1KE91_9FABA</name>
<dbReference type="EMBL" id="JAWXYG010000005">
    <property type="protein sequence ID" value="KAK4272689.1"/>
    <property type="molecule type" value="Genomic_DNA"/>
</dbReference>
<comment type="caution">
    <text evidence="5">The sequence shown here is derived from an EMBL/GenBank/DDBJ whole genome shotgun (WGS) entry which is preliminary data.</text>
</comment>
<dbReference type="Gene3D" id="3.40.50.1820">
    <property type="entry name" value="alpha/beta hydrolase"/>
    <property type="match status" value="1"/>
</dbReference>
<dbReference type="PANTHER" id="PTHR13390">
    <property type="entry name" value="LIPASE"/>
    <property type="match status" value="1"/>
</dbReference>
<dbReference type="Proteomes" id="UP001293593">
    <property type="component" value="Unassembled WGS sequence"/>
</dbReference>
<comment type="similarity">
    <text evidence="2">Belongs to the AB hydrolase superfamily. LDAH family.</text>
</comment>
<protein>
    <recommendedName>
        <fullName evidence="7">Lipid droplet-associated hydrolase</fullName>
    </recommendedName>
</protein>
<gene>
    <name evidence="5" type="ORF">QN277_021207</name>
</gene>
<dbReference type="Pfam" id="PF10230">
    <property type="entry name" value="LIDHydrolase"/>
    <property type="match status" value="1"/>
</dbReference>
<dbReference type="InterPro" id="IPR029058">
    <property type="entry name" value="AB_hydrolase_fold"/>
</dbReference>
<comment type="subcellular location">
    <subcellularLocation>
        <location evidence="1">Lipid droplet</location>
    </subcellularLocation>
</comment>
<dbReference type="InterPro" id="IPR019363">
    <property type="entry name" value="LDAH"/>
</dbReference>
<dbReference type="PANTHER" id="PTHR13390:SF0">
    <property type="entry name" value="LIPID DROPLET-ASSOCIATED HYDROLASE"/>
    <property type="match status" value="1"/>
</dbReference>
<evidence type="ECO:0000256" key="4">
    <source>
        <dbReference type="ARBA" id="ARBA00022801"/>
    </source>
</evidence>
<evidence type="ECO:0000256" key="1">
    <source>
        <dbReference type="ARBA" id="ARBA00004502"/>
    </source>
</evidence>
<dbReference type="GO" id="GO:0019915">
    <property type="term" value="P:lipid storage"/>
    <property type="evidence" value="ECO:0007669"/>
    <property type="project" value="InterPro"/>
</dbReference>
<proteinExistence type="inferred from homology"/>
<dbReference type="GO" id="GO:0005811">
    <property type="term" value="C:lipid droplet"/>
    <property type="evidence" value="ECO:0007669"/>
    <property type="project" value="UniProtKB-SubCell"/>
</dbReference>
<evidence type="ECO:0000256" key="2">
    <source>
        <dbReference type="ARBA" id="ARBA00008300"/>
    </source>
</evidence>
<dbReference type="SUPFAM" id="SSF53474">
    <property type="entry name" value="alpha/beta-Hydrolases"/>
    <property type="match status" value="1"/>
</dbReference>
<organism evidence="5 6">
    <name type="scientific">Acacia crassicarpa</name>
    <name type="common">northern wattle</name>
    <dbReference type="NCBI Taxonomy" id="499986"/>
    <lineage>
        <taxon>Eukaryota</taxon>
        <taxon>Viridiplantae</taxon>
        <taxon>Streptophyta</taxon>
        <taxon>Embryophyta</taxon>
        <taxon>Tracheophyta</taxon>
        <taxon>Spermatophyta</taxon>
        <taxon>Magnoliopsida</taxon>
        <taxon>eudicotyledons</taxon>
        <taxon>Gunneridae</taxon>
        <taxon>Pentapetalae</taxon>
        <taxon>rosids</taxon>
        <taxon>fabids</taxon>
        <taxon>Fabales</taxon>
        <taxon>Fabaceae</taxon>
        <taxon>Caesalpinioideae</taxon>
        <taxon>mimosoid clade</taxon>
        <taxon>Acacieae</taxon>
        <taxon>Acacia</taxon>
    </lineage>
</organism>
<keyword evidence="3" id="KW-0551">Lipid droplet</keyword>
<dbReference type="GO" id="GO:0016298">
    <property type="term" value="F:lipase activity"/>
    <property type="evidence" value="ECO:0007669"/>
    <property type="project" value="InterPro"/>
</dbReference>